<dbReference type="NCBIfam" id="TIGR01575">
    <property type="entry name" value="rimI"/>
    <property type="match status" value="1"/>
</dbReference>
<dbReference type="InterPro" id="IPR050680">
    <property type="entry name" value="YpeA/RimI_acetyltransf"/>
</dbReference>
<dbReference type="Pfam" id="PF00583">
    <property type="entry name" value="Acetyltransf_1"/>
    <property type="match status" value="1"/>
</dbReference>
<keyword evidence="2" id="KW-0963">Cytoplasm</keyword>
<protein>
    <submittedName>
        <fullName evidence="6">Ribosomal-protein-alanine acetyltransferase</fullName>
    </submittedName>
</protein>
<dbReference type="Proteomes" id="UP000198374">
    <property type="component" value="Unassembled WGS sequence"/>
</dbReference>
<dbReference type="GO" id="GO:0008080">
    <property type="term" value="F:N-acetyltransferase activity"/>
    <property type="evidence" value="ECO:0007669"/>
    <property type="project" value="InterPro"/>
</dbReference>
<dbReference type="EMBL" id="BCMF01000008">
    <property type="protein sequence ID" value="GAW99813.1"/>
    <property type="molecule type" value="Genomic_DNA"/>
</dbReference>
<dbReference type="InterPro" id="IPR000182">
    <property type="entry name" value="GNAT_dom"/>
</dbReference>
<evidence type="ECO:0000256" key="2">
    <source>
        <dbReference type="ARBA" id="ARBA00022490"/>
    </source>
</evidence>
<dbReference type="OrthoDB" id="9794566at2"/>
<evidence type="ECO:0000256" key="4">
    <source>
        <dbReference type="ARBA" id="ARBA00023315"/>
    </source>
</evidence>
<dbReference type="PANTHER" id="PTHR43420">
    <property type="entry name" value="ACETYLTRANSFERASE"/>
    <property type="match status" value="1"/>
</dbReference>
<keyword evidence="4" id="KW-0012">Acyltransferase</keyword>
<comment type="caution">
    <text evidence="6">The sequence shown here is derived from an EMBL/GenBank/DDBJ whole genome shotgun (WGS) entry which is preliminary data.</text>
</comment>
<dbReference type="SUPFAM" id="SSF55729">
    <property type="entry name" value="Acyl-CoA N-acyltransferases (Nat)"/>
    <property type="match status" value="1"/>
</dbReference>
<keyword evidence="3 6" id="KW-0808">Transferase</keyword>
<accession>A0A1Z5IDD2</accession>
<dbReference type="Gene3D" id="3.40.630.30">
    <property type="match status" value="1"/>
</dbReference>
<dbReference type="PROSITE" id="PS51186">
    <property type="entry name" value="GNAT"/>
    <property type="match status" value="1"/>
</dbReference>
<evidence type="ECO:0000313" key="6">
    <source>
        <dbReference type="EMBL" id="GAW99813.1"/>
    </source>
</evidence>
<evidence type="ECO:0000313" key="7">
    <source>
        <dbReference type="Proteomes" id="UP000198374"/>
    </source>
</evidence>
<dbReference type="InterPro" id="IPR016181">
    <property type="entry name" value="Acyl_CoA_acyltransferase"/>
</dbReference>
<organism evidence="6 7">
    <name type="scientific">Secundilactobacillus mixtipabuli</name>
    <dbReference type="NCBI Taxonomy" id="1435342"/>
    <lineage>
        <taxon>Bacteria</taxon>
        <taxon>Bacillati</taxon>
        <taxon>Bacillota</taxon>
        <taxon>Bacilli</taxon>
        <taxon>Lactobacillales</taxon>
        <taxon>Lactobacillaceae</taxon>
        <taxon>Secundilactobacillus</taxon>
    </lineage>
</organism>
<dbReference type="CDD" id="cd04301">
    <property type="entry name" value="NAT_SF"/>
    <property type="match status" value="1"/>
</dbReference>
<feature type="domain" description="N-acetyltransferase" evidence="5">
    <location>
        <begin position="4"/>
        <end position="152"/>
    </location>
</feature>
<evidence type="ECO:0000259" key="5">
    <source>
        <dbReference type="PROSITE" id="PS51186"/>
    </source>
</evidence>
<keyword evidence="7" id="KW-1185">Reference proteome</keyword>
<evidence type="ECO:0000256" key="3">
    <source>
        <dbReference type="ARBA" id="ARBA00022679"/>
    </source>
</evidence>
<sequence length="158" mass="17288">MANLKIQIVTEAKLVPLIEACAQISERAYPSGTGWKLQAFQADMVADHRVYAVIHDGEQLIGYVGAVQVLDQVDITGVAVDPAYQKQGHAIRLIEALIASLEVNTQVFLEVRESNLAAKHLYQRVGFSAIGVRKAYYSQPDEDAILMKLSVSGAKGEY</sequence>
<evidence type="ECO:0000256" key="1">
    <source>
        <dbReference type="ARBA" id="ARBA00005395"/>
    </source>
</evidence>
<dbReference type="RefSeq" id="WP_159459314.1">
    <property type="nucleotide sequence ID" value="NZ_BCMF01000008.1"/>
</dbReference>
<name>A0A1Z5IDD2_9LACO</name>
<reference evidence="6 7" key="1">
    <citation type="submission" date="2015-11" db="EMBL/GenBank/DDBJ databases">
        <title>Draft genome sequences of new species of the genus Lactobacillus isolated from orchardgrass silage.</title>
        <authorList>
            <person name="Tohno M."/>
            <person name="Tanizawa Y."/>
            <person name="Arita M."/>
        </authorList>
    </citation>
    <scope>NUCLEOTIDE SEQUENCE [LARGE SCALE GENOMIC DNA]</scope>
    <source>
        <strain evidence="6 7">IWT30</strain>
    </source>
</reference>
<gene>
    <name evidence="6" type="primary">rimI_1</name>
    <name evidence="6" type="ORF">IWT30_01785</name>
</gene>
<proteinExistence type="inferred from homology"/>
<dbReference type="PANTHER" id="PTHR43420:SF12">
    <property type="entry name" value="N-ACETYLTRANSFERASE DOMAIN-CONTAINING PROTEIN"/>
    <property type="match status" value="1"/>
</dbReference>
<dbReference type="InterPro" id="IPR006464">
    <property type="entry name" value="AcTrfase_RimI/Ard1"/>
</dbReference>
<comment type="similarity">
    <text evidence="1">Belongs to the acetyltransferase family. RimI subfamily.</text>
</comment>
<dbReference type="AlphaFoldDB" id="A0A1Z5IDD2"/>